<name>K9EGK2_9ACTO</name>
<feature type="domain" description="OB-fold nucleic acid binding" evidence="8">
    <location>
        <begin position="26"/>
        <end position="116"/>
    </location>
</feature>
<dbReference type="EMBL" id="AGWL01000006">
    <property type="protein sequence ID" value="EKU95011.1"/>
    <property type="molecule type" value="Genomic_DNA"/>
</dbReference>
<comment type="subcellular location">
    <subcellularLocation>
        <location evidence="5 6">Cytoplasm</location>
    </subcellularLocation>
</comment>
<dbReference type="PANTHER" id="PTHR30008:SF0">
    <property type="entry name" value="EXODEOXYRIBONUCLEASE 7 LARGE SUBUNIT"/>
    <property type="match status" value="1"/>
</dbReference>
<dbReference type="eggNOG" id="COG1570">
    <property type="taxonomic scope" value="Bacteria"/>
</dbReference>
<comment type="catalytic activity">
    <reaction evidence="5 6">
        <text>Exonucleolytic cleavage in either 5'- to 3'- or 3'- to 5'-direction to yield nucleoside 5'-phosphates.</text>
        <dbReference type="EC" id="3.1.11.6"/>
    </reaction>
</comment>
<dbReference type="PANTHER" id="PTHR30008">
    <property type="entry name" value="EXODEOXYRIBONUCLEASE 7 LARGE SUBUNIT"/>
    <property type="match status" value="1"/>
</dbReference>
<evidence type="ECO:0000313" key="9">
    <source>
        <dbReference type="EMBL" id="EKU95011.1"/>
    </source>
</evidence>
<dbReference type="RefSeq" id="WP_007001355.1">
    <property type="nucleotide sequence ID" value="NZ_JH992955.1"/>
</dbReference>
<dbReference type="InterPro" id="IPR003753">
    <property type="entry name" value="Exonuc_VII_L"/>
</dbReference>
<dbReference type="GO" id="GO:0005737">
    <property type="term" value="C:cytoplasm"/>
    <property type="evidence" value="ECO:0007669"/>
    <property type="project" value="UniProtKB-SubCell"/>
</dbReference>
<dbReference type="HAMAP" id="MF_00378">
    <property type="entry name" value="Exonuc_7_L"/>
    <property type="match status" value="1"/>
</dbReference>
<dbReference type="InterPro" id="IPR020579">
    <property type="entry name" value="Exonuc_VII_lsu_C"/>
</dbReference>
<evidence type="ECO:0000256" key="3">
    <source>
        <dbReference type="ARBA" id="ARBA00022801"/>
    </source>
</evidence>
<dbReference type="GO" id="GO:0006308">
    <property type="term" value="P:DNA catabolic process"/>
    <property type="evidence" value="ECO:0007669"/>
    <property type="project" value="UniProtKB-UniRule"/>
</dbReference>
<evidence type="ECO:0000256" key="6">
    <source>
        <dbReference type="RuleBase" id="RU004355"/>
    </source>
</evidence>
<reference evidence="9 10" key="1">
    <citation type="submission" date="2012-09" db="EMBL/GenBank/DDBJ databases">
        <title>The Genome Sequence of Actinobaculum massiliae ACS-171-V-COL2.</title>
        <authorList>
            <consortium name="The Broad Institute Genome Sequencing Platform"/>
            <person name="Earl A."/>
            <person name="Ward D."/>
            <person name="Feldgarden M."/>
            <person name="Gevers D."/>
            <person name="Saerens B."/>
            <person name="Vaneechoutte M."/>
            <person name="Walker B."/>
            <person name="Young S.K."/>
            <person name="Zeng Q."/>
            <person name="Gargeya S."/>
            <person name="Fitzgerald M."/>
            <person name="Haas B."/>
            <person name="Abouelleil A."/>
            <person name="Alvarado L."/>
            <person name="Arachchi H.M."/>
            <person name="Berlin A."/>
            <person name="Chapman S.B."/>
            <person name="Goldberg J."/>
            <person name="Griggs A."/>
            <person name="Gujja S."/>
            <person name="Hansen M."/>
            <person name="Howarth C."/>
            <person name="Imamovic A."/>
            <person name="Larimer J."/>
            <person name="McCowen C."/>
            <person name="Montmayeur A."/>
            <person name="Murphy C."/>
            <person name="Neiman D."/>
            <person name="Pearson M."/>
            <person name="Priest M."/>
            <person name="Roberts A."/>
            <person name="Saif S."/>
            <person name="Shea T."/>
            <person name="Sisk P."/>
            <person name="Sykes S."/>
            <person name="Wortman J."/>
            <person name="Nusbaum C."/>
            <person name="Birren B."/>
        </authorList>
    </citation>
    <scope>NUCLEOTIDE SEQUENCE [LARGE SCALE GENOMIC DNA]</scope>
    <source>
        <strain evidence="10">ACS-171-V-Col2</strain>
    </source>
</reference>
<dbReference type="EC" id="3.1.11.6" evidence="5"/>
<dbReference type="AlphaFoldDB" id="K9EGK2"/>
<gene>
    <name evidence="5" type="primary">xseA</name>
    <name evidence="9" type="ORF">HMPREF9233_01149</name>
</gene>
<comment type="subunit">
    <text evidence="5">Heterooligomer composed of large and small subunits.</text>
</comment>
<evidence type="ECO:0000256" key="4">
    <source>
        <dbReference type="ARBA" id="ARBA00022839"/>
    </source>
</evidence>
<dbReference type="GO" id="GO:0008855">
    <property type="term" value="F:exodeoxyribonuclease VII activity"/>
    <property type="evidence" value="ECO:0007669"/>
    <property type="project" value="UniProtKB-UniRule"/>
</dbReference>
<keyword evidence="2 5" id="KW-0540">Nuclease</keyword>
<dbReference type="STRING" id="202789.GCA_001457435_00965"/>
<sequence>MPSRIPVPANLPPRAAMTTPENPWPLRLLSQKIREYVSAMSRLWVEGEVITLQRRPGAKVQFLQLRDLEENFSITVKIMTHLLPPTVTSGSRVVVWAAPDFYAVNGSLSLWAQEIRPVGMGDILARLEALKNKLAAEGLFDPARKKPLPFLPRVIGLIAGRNTKAKEDVMVNASIRWPGARFEVREVQVQGAGAVEAMVPALQELDRIPEVDVIVLARGGGSVEDLLPFSDERLVRAIAATSTPTVSAIGHEGDNPISDYAADLRASTPTDAAKRIVPDVAEERRGLRDVLLRARRALTGRLERARADLDSLRNRPVMARPITMVEMRQSDLDSLRSWLRSHALREVTAESGTVSALLSQLRALSPRATLERGYSILLDQSDAVVSTTAQLRAAEALTAVVSDGRIDLNVKGTRK</sequence>
<dbReference type="Pfam" id="PF02601">
    <property type="entry name" value="Exonuc_VII_L"/>
    <property type="match status" value="1"/>
</dbReference>
<keyword evidence="4 5" id="KW-0269">Exonuclease</keyword>
<evidence type="ECO:0000313" key="10">
    <source>
        <dbReference type="Proteomes" id="UP000009888"/>
    </source>
</evidence>
<dbReference type="HOGENOM" id="CLU_023625_2_1_11"/>
<dbReference type="Pfam" id="PF13742">
    <property type="entry name" value="tRNA_anti_2"/>
    <property type="match status" value="1"/>
</dbReference>
<organism evidence="9 10">
    <name type="scientific">Actinobaculum massiliense ACS-171-V-Col2</name>
    <dbReference type="NCBI Taxonomy" id="883066"/>
    <lineage>
        <taxon>Bacteria</taxon>
        <taxon>Bacillati</taxon>
        <taxon>Actinomycetota</taxon>
        <taxon>Actinomycetes</taxon>
        <taxon>Actinomycetales</taxon>
        <taxon>Actinomycetaceae</taxon>
        <taxon>Actinobaculum</taxon>
    </lineage>
</organism>
<keyword evidence="10" id="KW-1185">Reference proteome</keyword>
<evidence type="ECO:0000256" key="1">
    <source>
        <dbReference type="ARBA" id="ARBA00022490"/>
    </source>
</evidence>
<dbReference type="CDD" id="cd04489">
    <property type="entry name" value="ExoVII_LU_OBF"/>
    <property type="match status" value="1"/>
</dbReference>
<proteinExistence type="inferred from homology"/>
<comment type="function">
    <text evidence="5">Bidirectionally degrades single-stranded DNA into large acid-insoluble oligonucleotides, which are then degraded further into small acid-soluble oligonucleotides.</text>
</comment>
<dbReference type="Proteomes" id="UP000009888">
    <property type="component" value="Unassembled WGS sequence"/>
</dbReference>
<accession>K9EGK2</accession>
<feature type="domain" description="Exonuclease VII large subunit C-terminal" evidence="7">
    <location>
        <begin position="139"/>
        <end position="353"/>
    </location>
</feature>
<evidence type="ECO:0000256" key="5">
    <source>
        <dbReference type="HAMAP-Rule" id="MF_00378"/>
    </source>
</evidence>
<evidence type="ECO:0000259" key="7">
    <source>
        <dbReference type="Pfam" id="PF02601"/>
    </source>
</evidence>
<comment type="caution">
    <text evidence="9">The sequence shown here is derived from an EMBL/GenBank/DDBJ whole genome shotgun (WGS) entry which is preliminary data.</text>
</comment>
<dbReference type="PATRIC" id="fig|883066.3.peg.1208"/>
<dbReference type="GO" id="GO:0009318">
    <property type="term" value="C:exodeoxyribonuclease VII complex"/>
    <property type="evidence" value="ECO:0007669"/>
    <property type="project" value="UniProtKB-UniRule"/>
</dbReference>
<comment type="similarity">
    <text evidence="5 6">Belongs to the XseA family.</text>
</comment>
<dbReference type="GO" id="GO:0003676">
    <property type="term" value="F:nucleic acid binding"/>
    <property type="evidence" value="ECO:0007669"/>
    <property type="project" value="InterPro"/>
</dbReference>
<evidence type="ECO:0000259" key="8">
    <source>
        <dbReference type="Pfam" id="PF13742"/>
    </source>
</evidence>
<keyword evidence="3 5" id="KW-0378">Hydrolase</keyword>
<dbReference type="InterPro" id="IPR025824">
    <property type="entry name" value="OB-fold_nuc-bd_dom"/>
</dbReference>
<evidence type="ECO:0000256" key="2">
    <source>
        <dbReference type="ARBA" id="ARBA00022722"/>
    </source>
</evidence>
<protein>
    <recommendedName>
        <fullName evidence="5">Exodeoxyribonuclease 7 large subunit</fullName>
        <ecNumber evidence="5">3.1.11.6</ecNumber>
    </recommendedName>
    <alternativeName>
        <fullName evidence="5">Exodeoxyribonuclease VII large subunit</fullName>
        <shortName evidence="5">Exonuclease VII large subunit</shortName>
    </alternativeName>
</protein>
<dbReference type="NCBIfam" id="TIGR00237">
    <property type="entry name" value="xseA"/>
    <property type="match status" value="1"/>
</dbReference>
<keyword evidence="1 5" id="KW-0963">Cytoplasm</keyword>